<dbReference type="InterPro" id="IPR011990">
    <property type="entry name" value="TPR-like_helical_dom_sf"/>
</dbReference>
<dbReference type="InterPro" id="IPR019734">
    <property type="entry name" value="TPR_rpt"/>
</dbReference>
<keyword evidence="2" id="KW-0472">Membrane</keyword>
<dbReference type="Proteomes" id="UP000066284">
    <property type="component" value="Chromosome 1"/>
</dbReference>
<dbReference type="KEGG" id="nio:NITINOP_2639"/>
<dbReference type="RefSeq" id="WP_062486242.1">
    <property type="nucleotide sequence ID" value="NZ_LN885086.1"/>
</dbReference>
<organism evidence="3 4">
    <name type="scientific">Candidatus Nitrospira inopinata</name>
    <dbReference type="NCBI Taxonomy" id="1715989"/>
    <lineage>
        <taxon>Bacteria</taxon>
        <taxon>Pseudomonadati</taxon>
        <taxon>Nitrospirota</taxon>
        <taxon>Nitrospiria</taxon>
        <taxon>Nitrospirales</taxon>
        <taxon>Nitrospiraceae</taxon>
        <taxon>Nitrospira</taxon>
    </lineage>
</organism>
<dbReference type="SMART" id="SM00028">
    <property type="entry name" value="TPR"/>
    <property type="match status" value="3"/>
</dbReference>
<evidence type="ECO:0000313" key="3">
    <source>
        <dbReference type="EMBL" id="CUQ67611.1"/>
    </source>
</evidence>
<feature type="repeat" description="TPR" evidence="1">
    <location>
        <begin position="112"/>
        <end position="145"/>
    </location>
</feature>
<proteinExistence type="predicted"/>
<dbReference type="Pfam" id="PF13174">
    <property type="entry name" value="TPR_6"/>
    <property type="match status" value="1"/>
</dbReference>
<dbReference type="STRING" id="1715989.NITINOP_2639"/>
<name>A0A0S4KYU5_9BACT</name>
<reference evidence="4" key="1">
    <citation type="submission" date="2015-09" db="EMBL/GenBank/DDBJ databases">
        <authorList>
            <person name="Daims H."/>
        </authorList>
    </citation>
    <scope>NUCLEOTIDE SEQUENCE [LARGE SCALE GENOMIC DNA]</scope>
</reference>
<keyword evidence="2" id="KW-1133">Transmembrane helix</keyword>
<dbReference type="PROSITE" id="PS50005">
    <property type="entry name" value="TPR"/>
    <property type="match status" value="2"/>
</dbReference>
<sequence length="248" mass="27649">MTYRIKVPPRQLPVDEAKLVGSLEQWLMDMKKHRWSFLGGVGVLVVAGGIIAAVLWQNAEAARKAQDLEREATLHYLMRPLNDPKKVESNMQEAIALYKKITVEYPNTPSAPLALFGLGNALLETNQLDAAIDAYARLISTYGSNKTLVDLARQKLAYAYLLKGDVAQATQSYSAVLNNPEALNRDQALFELARLDESQSRLDEALKRYQELIKSYPNSPLANEAILREKILEAKKSYEAASSSDKKP</sequence>
<dbReference type="SUPFAM" id="SSF48452">
    <property type="entry name" value="TPR-like"/>
    <property type="match status" value="1"/>
</dbReference>
<dbReference type="OrthoDB" id="9783568at2"/>
<evidence type="ECO:0000313" key="4">
    <source>
        <dbReference type="Proteomes" id="UP000066284"/>
    </source>
</evidence>
<protein>
    <submittedName>
        <fullName evidence="3">Uncharacterized protein</fullName>
    </submittedName>
</protein>
<dbReference type="Pfam" id="PF13432">
    <property type="entry name" value="TPR_16"/>
    <property type="match status" value="1"/>
</dbReference>
<gene>
    <name evidence="3" type="ORF">NITINOP_2639</name>
</gene>
<evidence type="ECO:0000256" key="1">
    <source>
        <dbReference type="PROSITE-ProRule" id="PRU00339"/>
    </source>
</evidence>
<dbReference type="EMBL" id="LN885086">
    <property type="protein sequence ID" value="CUQ67611.1"/>
    <property type="molecule type" value="Genomic_DNA"/>
</dbReference>
<dbReference type="Gene3D" id="1.25.40.10">
    <property type="entry name" value="Tetratricopeptide repeat domain"/>
    <property type="match status" value="1"/>
</dbReference>
<keyword evidence="2" id="KW-0812">Transmembrane</keyword>
<dbReference type="AlphaFoldDB" id="A0A0S4KYU5"/>
<feature type="repeat" description="TPR" evidence="1">
    <location>
        <begin position="186"/>
        <end position="219"/>
    </location>
</feature>
<accession>A0A0S4KYU5</accession>
<feature type="transmembrane region" description="Helical" evidence="2">
    <location>
        <begin position="35"/>
        <end position="56"/>
    </location>
</feature>
<keyword evidence="4" id="KW-1185">Reference proteome</keyword>
<evidence type="ECO:0000256" key="2">
    <source>
        <dbReference type="SAM" id="Phobius"/>
    </source>
</evidence>
<keyword evidence="1" id="KW-0802">TPR repeat</keyword>